<feature type="compositionally biased region" description="Gly residues" evidence="3">
    <location>
        <begin position="75"/>
        <end position="98"/>
    </location>
</feature>
<organism evidence="4 5">
    <name type="scientific">Acrobeloides nanus</name>
    <dbReference type="NCBI Taxonomy" id="290746"/>
    <lineage>
        <taxon>Eukaryota</taxon>
        <taxon>Metazoa</taxon>
        <taxon>Ecdysozoa</taxon>
        <taxon>Nematoda</taxon>
        <taxon>Chromadorea</taxon>
        <taxon>Rhabditida</taxon>
        <taxon>Tylenchina</taxon>
        <taxon>Cephalobomorpha</taxon>
        <taxon>Cephaloboidea</taxon>
        <taxon>Cephalobidae</taxon>
        <taxon>Acrobeloides</taxon>
    </lineage>
</organism>
<evidence type="ECO:0000313" key="5">
    <source>
        <dbReference type="WBParaSite" id="ACRNAN_scaffold2593.g26050.t1"/>
    </source>
</evidence>
<proteinExistence type="inferred from homology"/>
<dbReference type="PANTHER" id="PTHR13082:SF0">
    <property type="entry name" value="HISTONE DEACETYLASE COMPLEX SUBUNIT SAP18"/>
    <property type="match status" value="1"/>
</dbReference>
<dbReference type="Proteomes" id="UP000887540">
    <property type="component" value="Unplaced"/>
</dbReference>
<dbReference type="WBParaSite" id="ACRNAN_scaffold2593.g26050.t1">
    <property type="protein sequence ID" value="ACRNAN_scaffold2593.g26050.t1"/>
    <property type="gene ID" value="ACRNAN_scaffold2593.g26050"/>
</dbReference>
<evidence type="ECO:0000256" key="1">
    <source>
        <dbReference type="ARBA" id="ARBA00009143"/>
    </source>
</evidence>
<comment type="similarity">
    <text evidence="1">Belongs to the SAP18 family.</text>
</comment>
<dbReference type="AlphaFoldDB" id="A0A914DI98"/>
<dbReference type="InterPro" id="IPR010516">
    <property type="entry name" value="SAP18"/>
</dbReference>
<dbReference type="Pfam" id="PF06487">
    <property type="entry name" value="SAP18"/>
    <property type="match status" value="1"/>
</dbReference>
<evidence type="ECO:0000256" key="2">
    <source>
        <dbReference type="ARBA" id="ARBA00030511"/>
    </source>
</evidence>
<feature type="region of interest" description="Disordered" evidence="3">
    <location>
        <begin position="75"/>
        <end position="127"/>
    </location>
</feature>
<feature type="compositionally biased region" description="Basic and acidic residues" evidence="3">
    <location>
        <begin position="99"/>
        <end position="127"/>
    </location>
</feature>
<accession>A0A914DI98</accession>
<dbReference type="GO" id="GO:0005634">
    <property type="term" value="C:nucleus"/>
    <property type="evidence" value="ECO:0007669"/>
    <property type="project" value="TreeGrafter"/>
</dbReference>
<name>A0A914DI98_9BILA</name>
<sequence length="127" mass="14020">MALIKDVNAEARVRGTEFDFAIVTPDRNSPRYIMRDIGVTINGQRGVDDSKTLEQCKFEVGDYIDVAIRLPRLSGGGGGRGGGGDRGFYGGDRGGGRFGGRDRDREFRGGRDFQGGDRYRDRHFGRD</sequence>
<evidence type="ECO:0000313" key="4">
    <source>
        <dbReference type="Proteomes" id="UP000887540"/>
    </source>
</evidence>
<reference evidence="5" key="1">
    <citation type="submission" date="2022-11" db="UniProtKB">
        <authorList>
            <consortium name="WormBaseParasite"/>
        </authorList>
    </citation>
    <scope>IDENTIFICATION</scope>
</reference>
<keyword evidence="4" id="KW-1185">Reference proteome</keyword>
<evidence type="ECO:0000256" key="3">
    <source>
        <dbReference type="SAM" id="MobiDB-lite"/>
    </source>
</evidence>
<protein>
    <recommendedName>
        <fullName evidence="2">18 kDa Sin3-associated polypeptide</fullName>
    </recommendedName>
</protein>
<dbReference type="GO" id="GO:0003714">
    <property type="term" value="F:transcription corepressor activity"/>
    <property type="evidence" value="ECO:0007669"/>
    <property type="project" value="TreeGrafter"/>
</dbReference>
<dbReference type="Gene3D" id="3.10.20.550">
    <property type="entry name" value="ASAP complex, SAP18 subunit"/>
    <property type="match status" value="1"/>
</dbReference>
<dbReference type="PANTHER" id="PTHR13082">
    <property type="entry name" value="SAP18"/>
    <property type="match status" value="1"/>
</dbReference>
<dbReference type="InterPro" id="IPR042534">
    <property type="entry name" value="SAP18_sf"/>
</dbReference>